<feature type="transmembrane region" description="Helical" evidence="1">
    <location>
        <begin position="6"/>
        <end position="23"/>
    </location>
</feature>
<proteinExistence type="predicted"/>
<feature type="transmembrane region" description="Helical" evidence="1">
    <location>
        <begin position="50"/>
        <end position="70"/>
    </location>
</feature>
<accession>A0A2W1L8Z3</accession>
<dbReference type="Proteomes" id="UP000249522">
    <property type="component" value="Unassembled WGS sequence"/>
</dbReference>
<evidence type="ECO:0000313" key="2">
    <source>
        <dbReference type="EMBL" id="PZD96658.1"/>
    </source>
</evidence>
<dbReference type="EMBL" id="QKRB01000036">
    <property type="protein sequence ID" value="PZD96658.1"/>
    <property type="molecule type" value="Genomic_DNA"/>
</dbReference>
<dbReference type="RefSeq" id="WP_111145669.1">
    <property type="nucleotide sequence ID" value="NZ_QKRB01000036.1"/>
</dbReference>
<evidence type="ECO:0000313" key="3">
    <source>
        <dbReference type="Proteomes" id="UP000249522"/>
    </source>
</evidence>
<evidence type="ECO:0000256" key="1">
    <source>
        <dbReference type="SAM" id="Phobius"/>
    </source>
</evidence>
<keyword evidence="3" id="KW-1185">Reference proteome</keyword>
<protein>
    <recommendedName>
        <fullName evidence="4">DUF3784 domain-containing protein</fullName>
    </recommendedName>
</protein>
<sequence length="77" mass="8698">MAEKIIVSLSVFVFFIIGGGLGVKFPEIRYKISGINNQNKKPIKSEIKRYIIGSYIMIIIGIIVIIVTWLDGFNIPR</sequence>
<keyword evidence="1" id="KW-1133">Transmembrane helix</keyword>
<comment type="caution">
    <text evidence="2">The sequence shown here is derived from an EMBL/GenBank/DDBJ whole genome shotgun (WGS) entry which is preliminary data.</text>
</comment>
<reference evidence="2 3" key="1">
    <citation type="submission" date="2018-06" db="EMBL/GenBank/DDBJ databases">
        <title>Paenibacillus imtechensis sp. nov.</title>
        <authorList>
            <person name="Pinnaka A.K."/>
            <person name="Singh H."/>
            <person name="Kaur M."/>
        </authorList>
    </citation>
    <scope>NUCLEOTIDE SEQUENCE [LARGE SCALE GENOMIC DNA]</scope>
    <source>
        <strain evidence="2 3">SMB1</strain>
    </source>
</reference>
<evidence type="ECO:0008006" key="4">
    <source>
        <dbReference type="Google" id="ProtNLM"/>
    </source>
</evidence>
<gene>
    <name evidence="2" type="ORF">DNH61_05490</name>
</gene>
<name>A0A2W1L8Z3_9BACL</name>
<keyword evidence="1" id="KW-0812">Transmembrane</keyword>
<dbReference type="AlphaFoldDB" id="A0A2W1L8Z3"/>
<organism evidence="2 3">
    <name type="scientific">Paenibacillus sambharensis</name>
    <dbReference type="NCBI Taxonomy" id="1803190"/>
    <lineage>
        <taxon>Bacteria</taxon>
        <taxon>Bacillati</taxon>
        <taxon>Bacillota</taxon>
        <taxon>Bacilli</taxon>
        <taxon>Bacillales</taxon>
        <taxon>Paenibacillaceae</taxon>
        <taxon>Paenibacillus</taxon>
    </lineage>
</organism>
<keyword evidence="1" id="KW-0472">Membrane</keyword>